<dbReference type="PROSITE" id="PS51219">
    <property type="entry name" value="DPCK"/>
    <property type="match status" value="1"/>
</dbReference>
<evidence type="ECO:0000256" key="2">
    <source>
        <dbReference type="ARBA" id="ARBA00022840"/>
    </source>
</evidence>
<evidence type="ECO:0000256" key="1">
    <source>
        <dbReference type="ARBA" id="ARBA00022741"/>
    </source>
</evidence>
<dbReference type="GO" id="GO:0004140">
    <property type="term" value="F:dephospho-CoA kinase activity"/>
    <property type="evidence" value="ECO:0007669"/>
    <property type="project" value="InterPro"/>
</dbReference>
<dbReference type="AlphaFoldDB" id="A0A7V3RDA1"/>
<evidence type="ECO:0000313" key="3">
    <source>
        <dbReference type="EMBL" id="HGE74578.1"/>
    </source>
</evidence>
<dbReference type="PANTHER" id="PTHR10695">
    <property type="entry name" value="DEPHOSPHO-COA KINASE-RELATED"/>
    <property type="match status" value="1"/>
</dbReference>
<accession>A0A7V3RDA1</accession>
<proteinExistence type="predicted"/>
<keyword evidence="1" id="KW-0547">Nucleotide-binding</keyword>
<dbReference type="CDD" id="cd02022">
    <property type="entry name" value="DPCK"/>
    <property type="match status" value="1"/>
</dbReference>
<dbReference type="InterPro" id="IPR001977">
    <property type="entry name" value="Depp_CoAkinase"/>
</dbReference>
<sequence>MILNQARELGKMSDEVFIEAAVLFEMGLDKYVDFIIVTDCPDEIRIHRMILRDHLSAEEADKRLKAQLPREEYLKRSDFVIETSEELEKTFEKVFEMVKNKPWNSEN</sequence>
<organism evidence="3">
    <name type="scientific">Mesoaciditoga lauensis</name>
    <dbReference type="NCBI Taxonomy" id="1495039"/>
    <lineage>
        <taxon>Bacteria</taxon>
        <taxon>Thermotogati</taxon>
        <taxon>Thermotogota</taxon>
        <taxon>Thermotogae</taxon>
        <taxon>Mesoaciditogales</taxon>
        <taxon>Mesoaciditogaceae</taxon>
        <taxon>Mesoaciditoga</taxon>
    </lineage>
</organism>
<protein>
    <submittedName>
        <fullName evidence="3">Dephospho-CoA kinase</fullName>
    </submittedName>
</protein>
<dbReference type="Pfam" id="PF01121">
    <property type="entry name" value="CoaE"/>
    <property type="match status" value="1"/>
</dbReference>
<dbReference type="InterPro" id="IPR027417">
    <property type="entry name" value="P-loop_NTPase"/>
</dbReference>
<name>A0A7V3RDA1_9BACT</name>
<dbReference type="EMBL" id="DTPE01000015">
    <property type="protein sequence ID" value="HGE74578.1"/>
    <property type="molecule type" value="Genomic_DNA"/>
</dbReference>
<dbReference type="Gene3D" id="3.40.50.300">
    <property type="entry name" value="P-loop containing nucleotide triphosphate hydrolases"/>
    <property type="match status" value="1"/>
</dbReference>
<dbReference type="PANTHER" id="PTHR10695:SF46">
    <property type="entry name" value="BIFUNCTIONAL COENZYME A SYNTHASE-RELATED"/>
    <property type="match status" value="1"/>
</dbReference>
<keyword evidence="2" id="KW-0067">ATP-binding</keyword>
<keyword evidence="3" id="KW-0808">Transferase</keyword>
<dbReference type="GO" id="GO:0015937">
    <property type="term" value="P:coenzyme A biosynthetic process"/>
    <property type="evidence" value="ECO:0007669"/>
    <property type="project" value="InterPro"/>
</dbReference>
<dbReference type="SUPFAM" id="SSF52540">
    <property type="entry name" value="P-loop containing nucleoside triphosphate hydrolases"/>
    <property type="match status" value="1"/>
</dbReference>
<keyword evidence="3" id="KW-0418">Kinase</keyword>
<dbReference type="GO" id="GO:0005524">
    <property type="term" value="F:ATP binding"/>
    <property type="evidence" value="ECO:0007669"/>
    <property type="project" value="UniProtKB-KW"/>
</dbReference>
<gene>
    <name evidence="3" type="ORF">ENX73_00430</name>
</gene>
<reference evidence="3" key="1">
    <citation type="journal article" date="2020" name="mSystems">
        <title>Genome- and Community-Level Interaction Insights into Carbon Utilization and Element Cycling Functions of Hydrothermarchaeota in Hydrothermal Sediment.</title>
        <authorList>
            <person name="Zhou Z."/>
            <person name="Liu Y."/>
            <person name="Xu W."/>
            <person name="Pan J."/>
            <person name="Luo Z.H."/>
            <person name="Li M."/>
        </authorList>
    </citation>
    <scope>NUCLEOTIDE SEQUENCE [LARGE SCALE GENOMIC DNA]</scope>
    <source>
        <strain evidence="3">SpSt-966</strain>
    </source>
</reference>
<comment type="caution">
    <text evidence="3">The sequence shown here is derived from an EMBL/GenBank/DDBJ whole genome shotgun (WGS) entry which is preliminary data.</text>
</comment>